<name>A0A816B3V1_9BILA</name>
<dbReference type="Proteomes" id="UP000663854">
    <property type="component" value="Unassembled WGS sequence"/>
</dbReference>
<proteinExistence type="predicted"/>
<reference evidence="3" key="1">
    <citation type="submission" date="2021-02" db="EMBL/GenBank/DDBJ databases">
        <authorList>
            <person name="Nowell W R."/>
        </authorList>
    </citation>
    <scope>NUCLEOTIDE SEQUENCE</scope>
</reference>
<dbReference type="Proteomes" id="UP000663870">
    <property type="component" value="Unassembled WGS sequence"/>
</dbReference>
<dbReference type="EMBL" id="CAJNOU010004228">
    <property type="protein sequence ID" value="CAF1432471.1"/>
    <property type="molecule type" value="Genomic_DNA"/>
</dbReference>
<organism evidence="3 4">
    <name type="scientific">Rotaria sordida</name>
    <dbReference type="NCBI Taxonomy" id="392033"/>
    <lineage>
        <taxon>Eukaryota</taxon>
        <taxon>Metazoa</taxon>
        <taxon>Spiralia</taxon>
        <taxon>Gnathifera</taxon>
        <taxon>Rotifera</taxon>
        <taxon>Eurotatoria</taxon>
        <taxon>Bdelloidea</taxon>
        <taxon>Philodinida</taxon>
        <taxon>Philodinidae</taxon>
        <taxon>Rotaria</taxon>
    </lineage>
</organism>
<evidence type="ECO:0000313" key="4">
    <source>
        <dbReference type="Proteomes" id="UP000663870"/>
    </source>
</evidence>
<keyword evidence="4" id="KW-1185">Reference proteome</keyword>
<dbReference type="SUPFAM" id="SSF50494">
    <property type="entry name" value="Trypsin-like serine proteases"/>
    <property type="match status" value="1"/>
</dbReference>
<evidence type="ECO:0000313" key="1">
    <source>
        <dbReference type="EMBL" id="CAF1353986.1"/>
    </source>
</evidence>
<protein>
    <submittedName>
        <fullName evidence="3">Uncharacterized protein</fullName>
    </submittedName>
</protein>
<dbReference type="Proteomes" id="UP000663889">
    <property type="component" value="Unassembled WGS sequence"/>
</dbReference>
<dbReference type="AlphaFoldDB" id="A0A816B3V1"/>
<comment type="caution">
    <text evidence="3">The sequence shown here is derived from an EMBL/GenBank/DDBJ whole genome shotgun (WGS) entry which is preliminary data.</text>
</comment>
<dbReference type="InterPro" id="IPR009003">
    <property type="entry name" value="Peptidase_S1_PA"/>
</dbReference>
<dbReference type="EMBL" id="CAJNOH010003940">
    <property type="protein sequence ID" value="CAF1353986.1"/>
    <property type="molecule type" value="Genomic_DNA"/>
</dbReference>
<sequence>MNSFFFYLVIIKCSNIETNTFNYIEVCQVALNNSQSISSGSFINVIGFVNRPPDSFDLITDPFFSSSPLISIPAIHDTPSTYGFSGGPCFLSSNRNQWKFIGILTGASKL</sequence>
<evidence type="ECO:0000313" key="3">
    <source>
        <dbReference type="EMBL" id="CAF1603393.1"/>
    </source>
</evidence>
<evidence type="ECO:0000313" key="2">
    <source>
        <dbReference type="EMBL" id="CAF1432471.1"/>
    </source>
</evidence>
<dbReference type="EMBL" id="CAJNOL010005325">
    <property type="protein sequence ID" value="CAF1603393.1"/>
    <property type="molecule type" value="Genomic_DNA"/>
</dbReference>
<accession>A0A816B3V1</accession>
<gene>
    <name evidence="3" type="ORF">JXQ802_LOCUS48567</name>
    <name evidence="1" type="ORF">PYM288_LOCUS32540</name>
    <name evidence="2" type="ORF">SEV965_LOCUS32818</name>
</gene>